<dbReference type="PANTHER" id="PTHR44936:SF10">
    <property type="entry name" value="SENSOR PROTEIN RSTB"/>
    <property type="match status" value="1"/>
</dbReference>
<dbReference type="OrthoDB" id="9785252at2"/>
<keyword evidence="5 11" id="KW-0808">Transferase</keyword>
<comment type="catalytic activity">
    <reaction evidence="1">
        <text>ATP + protein L-histidine = ADP + protein N-phospho-L-histidine.</text>
        <dbReference type="EC" id="2.7.13.3"/>
    </reaction>
</comment>
<dbReference type="Pfam" id="PF00512">
    <property type="entry name" value="HisKA"/>
    <property type="match status" value="1"/>
</dbReference>
<feature type="transmembrane region" description="Helical" evidence="9">
    <location>
        <begin position="24"/>
        <end position="47"/>
    </location>
</feature>
<dbReference type="InterPro" id="IPR036097">
    <property type="entry name" value="HisK_dim/P_sf"/>
</dbReference>
<evidence type="ECO:0000256" key="8">
    <source>
        <dbReference type="ARBA" id="ARBA00022840"/>
    </source>
</evidence>
<dbReference type="InterPro" id="IPR003594">
    <property type="entry name" value="HATPase_dom"/>
</dbReference>
<dbReference type="NCBIfam" id="NF045988">
    <property type="entry name" value="HisKinRegBRhodob"/>
    <property type="match status" value="1"/>
</dbReference>
<feature type="transmembrane region" description="Helical" evidence="9">
    <location>
        <begin position="53"/>
        <end position="72"/>
    </location>
</feature>
<feature type="transmembrane region" description="Helical" evidence="9">
    <location>
        <begin position="161"/>
        <end position="182"/>
    </location>
</feature>
<reference evidence="11 12" key="1">
    <citation type="submission" date="2020-08" db="EMBL/GenBank/DDBJ databases">
        <title>Genomic Encyclopedia of Type Strains, Phase IV (KMG-IV): sequencing the most valuable type-strain genomes for metagenomic binning, comparative biology and taxonomic classification.</title>
        <authorList>
            <person name="Goeker M."/>
        </authorList>
    </citation>
    <scope>NUCLEOTIDE SEQUENCE [LARGE SCALE GENOMIC DNA]</scope>
    <source>
        <strain evidence="11 12">DSM 101015</strain>
    </source>
</reference>
<evidence type="ECO:0000256" key="3">
    <source>
        <dbReference type="ARBA" id="ARBA00012438"/>
    </source>
</evidence>
<sequence>MTQPTIRPLTGRTRANWIRLRTMILLRWVAIAGQLIAISVAQVLYGIQLELGWCYLAIGASVIANLVATFVFPQNKRLSELENLSMITFDLMQIAFLLYLTGGLNNPFALLLLGPVTISATALSLRSTLLLCSVAIVLVSILAVDHLPLTTRAGDVLKIPTLFIFGQWTALVIAIVFTSAYSRRVTTEVHSMGDALAATQMALSREQKLTDLGGVVAAAAHELGTPLATIKLASAELLNDLKDQPDLAEDAALIRDQADRCRDILRDMGQAGKDDLHLRRAPLEAVIDESAAPHMDRGKAVVLTQTGGAAQRRQQPIIVRKPEVIHGLRNLIQNAVDFAETTVWVESSWSEDTISIRIIDDGAGFPLHIIGRLGDPFMRERRSEQTGVIRPEYEGMGLGLFIAKTLLERSGARLRFANGSEDGQGSAAIGAVVEVIWPRTALMPETDPDRQGIGENQQIVA</sequence>
<evidence type="ECO:0000256" key="2">
    <source>
        <dbReference type="ARBA" id="ARBA00004651"/>
    </source>
</evidence>
<evidence type="ECO:0000256" key="6">
    <source>
        <dbReference type="ARBA" id="ARBA00022741"/>
    </source>
</evidence>
<evidence type="ECO:0000313" key="12">
    <source>
        <dbReference type="Proteomes" id="UP000565745"/>
    </source>
</evidence>
<dbReference type="Pfam" id="PF02518">
    <property type="entry name" value="HATPase_c"/>
    <property type="match status" value="1"/>
</dbReference>
<protein>
    <recommendedName>
        <fullName evidence="3">histidine kinase</fullName>
        <ecNumber evidence="3">2.7.13.3</ecNumber>
    </recommendedName>
</protein>
<dbReference type="SUPFAM" id="SSF47384">
    <property type="entry name" value="Homodimeric domain of signal transducing histidine kinase"/>
    <property type="match status" value="1"/>
</dbReference>
<dbReference type="GO" id="GO:0005524">
    <property type="term" value="F:ATP binding"/>
    <property type="evidence" value="ECO:0007669"/>
    <property type="project" value="UniProtKB-KW"/>
</dbReference>
<dbReference type="Pfam" id="PF25323">
    <property type="entry name" value="6TM_PilS"/>
    <property type="match status" value="1"/>
</dbReference>
<dbReference type="EMBL" id="JACIFU010000001">
    <property type="protein sequence ID" value="MBB4172621.1"/>
    <property type="molecule type" value="Genomic_DNA"/>
</dbReference>
<accession>A0A7W6M5A1</accession>
<dbReference type="GO" id="GO:0000155">
    <property type="term" value="F:phosphorelay sensor kinase activity"/>
    <property type="evidence" value="ECO:0007669"/>
    <property type="project" value="InterPro"/>
</dbReference>
<keyword evidence="9" id="KW-0472">Membrane</keyword>
<dbReference type="NCBIfam" id="NF033792">
    <property type="entry name" value="ActS_PrrB_HisK"/>
    <property type="match status" value="1"/>
</dbReference>
<feature type="domain" description="Histidine kinase" evidence="10">
    <location>
        <begin position="218"/>
        <end position="441"/>
    </location>
</feature>
<dbReference type="InterPro" id="IPR050980">
    <property type="entry name" value="2C_sensor_his_kinase"/>
</dbReference>
<dbReference type="SMART" id="SM00387">
    <property type="entry name" value="HATPase_c"/>
    <property type="match status" value="1"/>
</dbReference>
<keyword evidence="8" id="KW-0067">ATP-binding</keyword>
<dbReference type="Gene3D" id="1.10.287.130">
    <property type="match status" value="1"/>
</dbReference>
<evidence type="ECO:0000256" key="1">
    <source>
        <dbReference type="ARBA" id="ARBA00000085"/>
    </source>
</evidence>
<dbReference type="PROSITE" id="PS50109">
    <property type="entry name" value="HIS_KIN"/>
    <property type="match status" value="1"/>
</dbReference>
<proteinExistence type="predicted"/>
<dbReference type="CDD" id="cd00082">
    <property type="entry name" value="HisKA"/>
    <property type="match status" value="1"/>
</dbReference>
<keyword evidence="4" id="KW-1003">Cell membrane</keyword>
<evidence type="ECO:0000259" key="10">
    <source>
        <dbReference type="PROSITE" id="PS50109"/>
    </source>
</evidence>
<keyword evidence="9" id="KW-1133">Transmembrane helix</keyword>
<dbReference type="GO" id="GO:0005886">
    <property type="term" value="C:plasma membrane"/>
    <property type="evidence" value="ECO:0007669"/>
    <property type="project" value="UniProtKB-SubCell"/>
</dbReference>
<evidence type="ECO:0000256" key="5">
    <source>
        <dbReference type="ARBA" id="ARBA00022679"/>
    </source>
</evidence>
<evidence type="ECO:0000313" key="11">
    <source>
        <dbReference type="EMBL" id="MBB4172621.1"/>
    </source>
</evidence>
<dbReference type="InterPro" id="IPR036890">
    <property type="entry name" value="HATPase_C_sf"/>
</dbReference>
<dbReference type="SUPFAM" id="SSF55874">
    <property type="entry name" value="ATPase domain of HSP90 chaperone/DNA topoisomerase II/histidine kinase"/>
    <property type="match status" value="1"/>
</dbReference>
<comment type="subcellular location">
    <subcellularLocation>
        <location evidence="2">Cell membrane</location>
        <topology evidence="2">Multi-pass membrane protein</topology>
    </subcellularLocation>
</comment>
<dbReference type="Proteomes" id="UP000565745">
    <property type="component" value="Unassembled WGS sequence"/>
</dbReference>
<dbReference type="InterPro" id="IPR003661">
    <property type="entry name" value="HisK_dim/P_dom"/>
</dbReference>
<name>A0A7W6M5A1_9RHOB</name>
<evidence type="ECO:0000256" key="9">
    <source>
        <dbReference type="SAM" id="Phobius"/>
    </source>
</evidence>
<dbReference type="RefSeq" id="WP_025055292.1">
    <property type="nucleotide sequence ID" value="NZ_JACIFU010000001.1"/>
</dbReference>
<keyword evidence="6" id="KW-0547">Nucleotide-binding</keyword>
<comment type="caution">
    <text evidence="11">The sequence shown here is derived from an EMBL/GenBank/DDBJ whole genome shotgun (WGS) entry which is preliminary data.</text>
</comment>
<dbReference type="Gene3D" id="3.30.565.10">
    <property type="entry name" value="Histidine kinase-like ATPase, C-terminal domain"/>
    <property type="match status" value="1"/>
</dbReference>
<dbReference type="PANTHER" id="PTHR44936">
    <property type="entry name" value="SENSOR PROTEIN CREC"/>
    <property type="match status" value="1"/>
</dbReference>
<dbReference type="InterPro" id="IPR047770">
    <property type="entry name" value="RegB"/>
</dbReference>
<dbReference type="SMART" id="SM00388">
    <property type="entry name" value="HisKA"/>
    <property type="match status" value="1"/>
</dbReference>
<dbReference type="InterPro" id="IPR005467">
    <property type="entry name" value="His_kinase_dom"/>
</dbReference>
<organism evidence="11 12">
    <name type="scientific">Sulfitobacter noctilucicola</name>
    <dbReference type="NCBI Taxonomy" id="1342301"/>
    <lineage>
        <taxon>Bacteria</taxon>
        <taxon>Pseudomonadati</taxon>
        <taxon>Pseudomonadota</taxon>
        <taxon>Alphaproteobacteria</taxon>
        <taxon>Rhodobacterales</taxon>
        <taxon>Roseobacteraceae</taxon>
        <taxon>Sulfitobacter</taxon>
    </lineage>
</organism>
<evidence type="ECO:0000256" key="7">
    <source>
        <dbReference type="ARBA" id="ARBA00022777"/>
    </source>
</evidence>
<feature type="transmembrane region" description="Helical" evidence="9">
    <location>
        <begin position="130"/>
        <end position="149"/>
    </location>
</feature>
<keyword evidence="12" id="KW-1185">Reference proteome</keyword>
<evidence type="ECO:0000256" key="4">
    <source>
        <dbReference type="ARBA" id="ARBA00022475"/>
    </source>
</evidence>
<dbReference type="EC" id="2.7.13.3" evidence="3"/>
<keyword evidence="7 11" id="KW-0418">Kinase</keyword>
<keyword evidence="9" id="KW-0812">Transmembrane</keyword>
<gene>
    <name evidence="11" type="ORF">GGR93_000382</name>
</gene>
<dbReference type="AlphaFoldDB" id="A0A7W6M5A1"/>